<dbReference type="RefSeq" id="YP_009052346.1">
    <property type="nucleotide sequence ID" value="NC_024697.1"/>
</dbReference>
<dbReference type="KEGG" id="vg:20041618"/>
<sequence length="317" mass="37180">MKIKTNTFSGFTLSFAKNQIKKAIQKKDFDELSFWSAELHISRRPKEWFSEIILYCAKHINLSNPNIGKFLVRFKQDFNGLLFDKEIDEKARNAIVFLNGVILFSPKDLELHLPKSFVIESEENKILHDLQTKNVHPFVNMIRKPSDKRLILTLATYLIEAILDQNFQSALKVLALFQHFEKKKVFKKGMQCHARAWKGLNTKFYNKYELFLLDLFCSFAKKRDVVIRNRILNNSSEDTEATNEIFEIMASWRILYIFNTNVTTNQKNFMIIVNCVNLLCSKIRILPTIHNKDKIEKGMQLIDSLYKDIFKAVAKKK</sequence>
<dbReference type="EMBL" id="KJ645900">
    <property type="protein sequence ID" value="AII17244.1"/>
    <property type="molecule type" value="Genomic_DNA"/>
</dbReference>
<name>A0A076FG45_9VIRU</name>
<accession>A0A076FG45</accession>
<proteinExistence type="predicted"/>
<reference evidence="1 2" key="1">
    <citation type="journal article" date="2014" name="Virology">
        <title>Genome of brown tide virus (AaV), the little giant of the Megaviridae, elucidates NCLDV genome expansion and host-virus coevolution.</title>
        <authorList>
            <person name="Moniruzzaman M."/>
            <person name="LeCleir G.R."/>
            <person name="Brown C.M."/>
            <person name="Gobler C.J."/>
            <person name="Bidle K.D."/>
            <person name="Wilson W.H."/>
            <person name="Wilhelm S.W."/>
        </authorList>
    </citation>
    <scope>NUCLEOTIDE SEQUENCE [LARGE SCALE GENOMIC DNA]</scope>
    <source>
        <strain evidence="1">BtV-01</strain>
    </source>
</reference>
<protein>
    <submittedName>
        <fullName evidence="1">Uncharacterized protein</fullName>
    </submittedName>
</protein>
<keyword evidence="2" id="KW-1185">Reference proteome</keyword>
<evidence type="ECO:0000313" key="1">
    <source>
        <dbReference type="EMBL" id="AII17244.1"/>
    </source>
</evidence>
<dbReference type="Proteomes" id="UP000028667">
    <property type="component" value="Segment"/>
</dbReference>
<organism evidence="1 2">
    <name type="scientific">Aureococcus anophagefferens virus</name>
    <dbReference type="NCBI Taxonomy" id="1474867"/>
    <lineage>
        <taxon>Viruses</taxon>
        <taxon>Varidnaviria</taxon>
        <taxon>Bamfordvirae</taxon>
        <taxon>Nucleocytoviricota</taxon>
        <taxon>Megaviricetes</taxon>
        <taxon>Imitervirales</taxon>
        <taxon>Schizomimiviridae</taxon>
        <taxon>Kratosvirus</taxon>
        <taxon>Kratosvirus quantuckense</taxon>
    </lineage>
</organism>
<dbReference type="GeneID" id="20041618"/>
<gene>
    <name evidence="1" type="ORF">AaV_272</name>
</gene>
<evidence type="ECO:0000313" key="2">
    <source>
        <dbReference type="Proteomes" id="UP000028667"/>
    </source>
</evidence>